<evidence type="ECO:0000256" key="3">
    <source>
        <dbReference type="ARBA" id="ARBA00022679"/>
    </source>
</evidence>
<dbReference type="GO" id="GO:0003677">
    <property type="term" value="F:DNA binding"/>
    <property type="evidence" value="ECO:0007669"/>
    <property type="project" value="InterPro"/>
</dbReference>
<dbReference type="InterPro" id="IPR002941">
    <property type="entry name" value="DNA_methylase_N4/N6"/>
</dbReference>
<evidence type="ECO:0000256" key="2">
    <source>
        <dbReference type="ARBA" id="ARBA00022603"/>
    </source>
</evidence>
<reference evidence="6" key="1">
    <citation type="submission" date="2023-03" db="EMBL/GenBank/DDBJ databases">
        <title>Edaphobacter sp.</title>
        <authorList>
            <person name="Huber K.J."/>
            <person name="Papendorf J."/>
            <person name="Pilke C."/>
            <person name="Bunk B."/>
            <person name="Sproeer C."/>
            <person name="Pester M."/>
        </authorList>
    </citation>
    <scope>NUCLEOTIDE SEQUENCE</scope>
    <source>
        <strain evidence="6">DSM 109920</strain>
    </source>
</reference>
<dbReference type="PROSITE" id="PS00092">
    <property type="entry name" value="N6_MTASE"/>
    <property type="match status" value="1"/>
</dbReference>
<keyword evidence="2 6" id="KW-0489">Methyltransferase</keyword>
<dbReference type="SUPFAM" id="SSF53335">
    <property type="entry name" value="S-adenosyl-L-methionine-dependent methyltransferases"/>
    <property type="match status" value="1"/>
</dbReference>
<dbReference type="AlphaFoldDB" id="A0AAU7D7F2"/>
<dbReference type="EC" id="2.1.1.-" evidence="4"/>
<dbReference type="GO" id="GO:0032259">
    <property type="term" value="P:methylation"/>
    <property type="evidence" value="ECO:0007669"/>
    <property type="project" value="UniProtKB-KW"/>
</dbReference>
<sequence length="203" mass="22808">MKPYYEEAGIQIFHGDCREILPQLGRFDLLLTDPPYGIGIAANPIRQAHEVSDWDAKAPDAWVFGLMLSKASYSVIWGGNYFDLSPSQSFLVWDKKQPEDLTLAMCEQAWCNFRSPAKMFRYSVTSYAKEHPTQKPLPLIKWCISRVPSEVKSIVDPYLGSGTTLVAAKDLGILATGIELEERYCEIAANRLRQSVLNFEGVA</sequence>
<accession>A0AAU7D7F2</accession>
<dbReference type="Gene3D" id="3.40.50.150">
    <property type="entry name" value="Vaccinia Virus protein VP39"/>
    <property type="match status" value="1"/>
</dbReference>
<organism evidence="6">
    <name type="scientific">Edaphobacter paludis</name>
    <dbReference type="NCBI Taxonomy" id="3035702"/>
    <lineage>
        <taxon>Bacteria</taxon>
        <taxon>Pseudomonadati</taxon>
        <taxon>Acidobacteriota</taxon>
        <taxon>Terriglobia</taxon>
        <taxon>Terriglobales</taxon>
        <taxon>Acidobacteriaceae</taxon>
        <taxon>Edaphobacter</taxon>
    </lineage>
</organism>
<comment type="similarity">
    <text evidence="1 4">Belongs to the N(4)/N(6)-methyltransferase family.</text>
</comment>
<dbReference type="RefSeq" id="WP_348269721.1">
    <property type="nucleotide sequence ID" value="NZ_CP121195.1"/>
</dbReference>
<dbReference type="GO" id="GO:0008170">
    <property type="term" value="F:N-methyltransferase activity"/>
    <property type="evidence" value="ECO:0007669"/>
    <property type="project" value="InterPro"/>
</dbReference>
<evidence type="ECO:0000256" key="4">
    <source>
        <dbReference type="RuleBase" id="RU362026"/>
    </source>
</evidence>
<proteinExistence type="inferred from homology"/>
<evidence type="ECO:0000256" key="1">
    <source>
        <dbReference type="ARBA" id="ARBA00006594"/>
    </source>
</evidence>
<dbReference type="InterPro" id="IPR002052">
    <property type="entry name" value="DNA_methylase_N6_adenine_CS"/>
</dbReference>
<feature type="domain" description="DNA methylase N-4/N-6" evidence="5">
    <location>
        <begin position="122"/>
        <end position="189"/>
    </location>
</feature>
<dbReference type="PRINTS" id="PR00508">
    <property type="entry name" value="S21N4MTFRASE"/>
</dbReference>
<dbReference type="Pfam" id="PF01555">
    <property type="entry name" value="N6_N4_Mtase"/>
    <property type="match status" value="1"/>
</dbReference>
<name>A0AAU7D7F2_9BACT</name>
<evidence type="ECO:0000313" key="6">
    <source>
        <dbReference type="EMBL" id="XBH13239.1"/>
    </source>
</evidence>
<dbReference type="EMBL" id="CP121195">
    <property type="protein sequence ID" value="XBH13239.1"/>
    <property type="molecule type" value="Genomic_DNA"/>
</dbReference>
<dbReference type="InterPro" id="IPR029063">
    <property type="entry name" value="SAM-dependent_MTases_sf"/>
</dbReference>
<gene>
    <name evidence="6" type="ORF">P8936_16360</name>
</gene>
<keyword evidence="3" id="KW-0808">Transferase</keyword>
<dbReference type="InterPro" id="IPR001091">
    <property type="entry name" value="RM_Methyltransferase"/>
</dbReference>
<protein>
    <recommendedName>
        <fullName evidence="4">Methyltransferase</fullName>
        <ecNumber evidence="4">2.1.1.-</ecNumber>
    </recommendedName>
</protein>
<evidence type="ECO:0000259" key="5">
    <source>
        <dbReference type="Pfam" id="PF01555"/>
    </source>
</evidence>